<sequence length="246" mass="27874">MNNLIRGELYKFKKSRYIIITILLTLGFAIYSKSGLDFHVLKLTLYRKYAPIYGIDSISFIFNRINYTIFIFALLAGEFIAKDFNNSNITKTFTYGYKRSTVIMSKLVVLIPFFLILQLVHGIILITYASKTNGFCEILDYNTILYLVRLIVVGLLSNLAVISIVTMFALITKNNYYTIALTSIFLITCRFQDTFLDCILPHLAAMNALEPLASQGQVITSISFSILTCILAIGGSLLYIKRSDIR</sequence>
<dbReference type="Pfam" id="PF12730">
    <property type="entry name" value="ABC2_membrane_4"/>
    <property type="match status" value="1"/>
</dbReference>
<dbReference type="PANTHER" id="PTHR37305:SF1">
    <property type="entry name" value="MEMBRANE PROTEIN"/>
    <property type="match status" value="1"/>
</dbReference>
<keyword evidence="1" id="KW-0812">Transmembrane</keyword>
<dbReference type="AlphaFoldDB" id="A0A1M6H1G0"/>
<evidence type="ECO:0000313" key="3">
    <source>
        <dbReference type="Proteomes" id="UP000184310"/>
    </source>
</evidence>
<dbReference type="STRING" id="1121302.SAMN02745163_01452"/>
<proteinExistence type="predicted"/>
<dbReference type="RefSeq" id="WP_072986009.1">
    <property type="nucleotide sequence ID" value="NZ_FQZB01000006.1"/>
</dbReference>
<reference evidence="2 3" key="1">
    <citation type="submission" date="2016-11" db="EMBL/GenBank/DDBJ databases">
        <authorList>
            <person name="Jaros S."/>
            <person name="Januszkiewicz K."/>
            <person name="Wedrychowicz H."/>
        </authorList>
    </citation>
    <scope>NUCLEOTIDE SEQUENCE [LARGE SCALE GENOMIC DNA]</scope>
    <source>
        <strain evidence="2 3">DSM 21758</strain>
    </source>
</reference>
<organism evidence="2 3">
    <name type="scientific">Clostridium cavendishii DSM 21758</name>
    <dbReference type="NCBI Taxonomy" id="1121302"/>
    <lineage>
        <taxon>Bacteria</taxon>
        <taxon>Bacillati</taxon>
        <taxon>Bacillota</taxon>
        <taxon>Clostridia</taxon>
        <taxon>Eubacteriales</taxon>
        <taxon>Clostridiaceae</taxon>
        <taxon>Clostridium</taxon>
    </lineage>
</organism>
<keyword evidence="3" id="KW-1185">Reference proteome</keyword>
<feature type="transmembrane region" description="Helical" evidence="1">
    <location>
        <begin position="144"/>
        <end position="169"/>
    </location>
</feature>
<dbReference type="OrthoDB" id="2388369at2"/>
<dbReference type="Proteomes" id="UP000184310">
    <property type="component" value="Unassembled WGS sequence"/>
</dbReference>
<feature type="transmembrane region" description="Helical" evidence="1">
    <location>
        <begin position="107"/>
        <end position="129"/>
    </location>
</feature>
<gene>
    <name evidence="2" type="ORF">SAMN02745163_01452</name>
</gene>
<keyword evidence="1" id="KW-0472">Membrane</keyword>
<feature type="transmembrane region" description="Helical" evidence="1">
    <location>
        <begin position="52"/>
        <end position="76"/>
    </location>
</feature>
<protein>
    <submittedName>
        <fullName evidence="2">ABC-2 family transporter protein</fullName>
    </submittedName>
</protein>
<name>A0A1M6H1G0_9CLOT</name>
<keyword evidence="1" id="KW-1133">Transmembrane helix</keyword>
<feature type="transmembrane region" description="Helical" evidence="1">
    <location>
        <begin position="15"/>
        <end position="32"/>
    </location>
</feature>
<evidence type="ECO:0000313" key="2">
    <source>
        <dbReference type="EMBL" id="SHJ15954.1"/>
    </source>
</evidence>
<dbReference type="PANTHER" id="PTHR37305">
    <property type="entry name" value="INTEGRAL MEMBRANE PROTEIN-RELATED"/>
    <property type="match status" value="1"/>
</dbReference>
<evidence type="ECO:0000256" key="1">
    <source>
        <dbReference type="SAM" id="Phobius"/>
    </source>
</evidence>
<dbReference type="EMBL" id="FQZB01000006">
    <property type="protein sequence ID" value="SHJ15954.1"/>
    <property type="molecule type" value="Genomic_DNA"/>
</dbReference>
<accession>A0A1M6H1G0</accession>
<feature type="transmembrane region" description="Helical" evidence="1">
    <location>
        <begin position="216"/>
        <end position="240"/>
    </location>
</feature>